<gene>
    <name evidence="2" type="ORF">LGLO00237_LOCUS34111</name>
</gene>
<feature type="region of interest" description="Disordered" evidence="1">
    <location>
        <begin position="198"/>
        <end position="220"/>
    </location>
</feature>
<accession>A0A7S3ZG44</accession>
<reference evidence="2" key="1">
    <citation type="submission" date="2021-01" db="EMBL/GenBank/DDBJ databases">
        <authorList>
            <person name="Corre E."/>
            <person name="Pelletier E."/>
            <person name="Niang G."/>
            <person name="Scheremetjew M."/>
            <person name="Finn R."/>
            <person name="Kale V."/>
            <person name="Holt S."/>
            <person name="Cochrane G."/>
            <person name="Meng A."/>
            <person name="Brown T."/>
            <person name="Cohen L."/>
        </authorList>
    </citation>
    <scope>NUCLEOTIDE SEQUENCE</scope>
    <source>
        <strain evidence="2">CCCM811</strain>
    </source>
</reference>
<evidence type="ECO:0000313" key="2">
    <source>
        <dbReference type="EMBL" id="CAE0682323.1"/>
    </source>
</evidence>
<sequence>MRGGELKNGRMKTKWVFGHVEYDGPRFYKQVAACIASSSMDPRLLGLVMSYLVPGLDIPSKLQIDRHIFEPQDLPMHIRLKKGRSMLVNTGSRAWILDGFIHIARDLKVTGSVHHTGGATRSQVNKLTGHWNRSSGKLMLHAYCMAFGEQHLVGVYAKGNTSLELDLLQAIADDAQWRWIFDEVSIIDFRAEQQRNQQKKRLRKMDEQGGRASPNNSCSC</sequence>
<evidence type="ECO:0000256" key="1">
    <source>
        <dbReference type="SAM" id="MobiDB-lite"/>
    </source>
</evidence>
<dbReference type="EMBL" id="HBIV01049158">
    <property type="protein sequence ID" value="CAE0682323.1"/>
    <property type="molecule type" value="Transcribed_RNA"/>
</dbReference>
<dbReference type="AlphaFoldDB" id="A0A7S3ZG44"/>
<proteinExistence type="predicted"/>
<name>A0A7S3ZG44_9EUKA</name>
<organism evidence="2">
    <name type="scientific">Lotharella globosa</name>
    <dbReference type="NCBI Taxonomy" id="91324"/>
    <lineage>
        <taxon>Eukaryota</taxon>
        <taxon>Sar</taxon>
        <taxon>Rhizaria</taxon>
        <taxon>Cercozoa</taxon>
        <taxon>Chlorarachniophyceae</taxon>
        <taxon>Lotharella</taxon>
    </lineage>
</organism>
<protein>
    <submittedName>
        <fullName evidence="2">Uncharacterized protein</fullName>
    </submittedName>
</protein>